<dbReference type="SUPFAM" id="SSF46785">
    <property type="entry name" value="Winged helix' DNA-binding domain"/>
    <property type="match status" value="1"/>
</dbReference>
<dbReference type="Pfam" id="PF03466">
    <property type="entry name" value="LysR_substrate"/>
    <property type="match status" value="1"/>
</dbReference>
<dbReference type="AlphaFoldDB" id="L8J9J7"/>
<keyword evidence="2" id="KW-0805">Transcription regulation</keyword>
<dbReference type="PATRIC" id="fig|1056511.3.peg.3044"/>
<dbReference type="OrthoDB" id="9786526at2"/>
<evidence type="ECO:0000259" key="5">
    <source>
        <dbReference type="PROSITE" id="PS50931"/>
    </source>
</evidence>
<evidence type="ECO:0000256" key="4">
    <source>
        <dbReference type="ARBA" id="ARBA00023163"/>
    </source>
</evidence>
<gene>
    <name evidence="6" type="ORF">C942_01968</name>
</gene>
<dbReference type="EMBL" id="AMZO01000021">
    <property type="protein sequence ID" value="ELR64878.1"/>
    <property type="molecule type" value="Genomic_DNA"/>
</dbReference>
<name>L8J9J7_9GAMM</name>
<evidence type="ECO:0000256" key="2">
    <source>
        <dbReference type="ARBA" id="ARBA00023015"/>
    </source>
</evidence>
<evidence type="ECO:0000313" key="6">
    <source>
        <dbReference type="EMBL" id="ELR64878.1"/>
    </source>
</evidence>
<dbReference type="InterPro" id="IPR036388">
    <property type="entry name" value="WH-like_DNA-bd_sf"/>
</dbReference>
<dbReference type="Gene3D" id="3.40.190.290">
    <property type="match status" value="1"/>
</dbReference>
<dbReference type="CDD" id="cd05466">
    <property type="entry name" value="PBP2_LTTR_substrate"/>
    <property type="match status" value="1"/>
</dbReference>
<feature type="domain" description="HTH lysR-type" evidence="5">
    <location>
        <begin position="1"/>
        <end position="58"/>
    </location>
</feature>
<dbReference type="Pfam" id="PF00126">
    <property type="entry name" value="HTH_1"/>
    <property type="match status" value="1"/>
</dbReference>
<evidence type="ECO:0000256" key="1">
    <source>
        <dbReference type="ARBA" id="ARBA00009437"/>
    </source>
</evidence>
<dbReference type="InterPro" id="IPR005119">
    <property type="entry name" value="LysR_subst-bd"/>
</dbReference>
<keyword evidence="7" id="KW-1185">Reference proteome</keyword>
<dbReference type="GO" id="GO:0003700">
    <property type="term" value="F:DNA-binding transcription factor activity"/>
    <property type="evidence" value="ECO:0007669"/>
    <property type="project" value="InterPro"/>
</dbReference>
<proteinExistence type="inferred from homology"/>
<dbReference type="Gene3D" id="1.10.10.10">
    <property type="entry name" value="Winged helix-like DNA-binding domain superfamily/Winged helix DNA-binding domain"/>
    <property type="match status" value="1"/>
</dbReference>
<dbReference type="InterPro" id="IPR000847">
    <property type="entry name" value="LysR_HTH_N"/>
</dbReference>
<dbReference type="RefSeq" id="WP_007466987.1">
    <property type="nucleotide sequence ID" value="NZ_AMZO01000021.1"/>
</dbReference>
<organism evidence="6 7">
    <name type="scientific">Photobacterium marinum</name>
    <dbReference type="NCBI Taxonomy" id="1056511"/>
    <lineage>
        <taxon>Bacteria</taxon>
        <taxon>Pseudomonadati</taxon>
        <taxon>Pseudomonadota</taxon>
        <taxon>Gammaproteobacteria</taxon>
        <taxon>Vibrionales</taxon>
        <taxon>Vibrionaceae</taxon>
        <taxon>Photobacterium</taxon>
    </lineage>
</organism>
<protein>
    <submittedName>
        <fullName evidence="6">Putative transcriptional regulator</fullName>
    </submittedName>
</protein>
<keyword evidence="3" id="KW-0238">DNA-binding</keyword>
<sequence length="292" mass="32635">MNIQHLKAFVLANQLGSISAAARVMGKRQSQVSQWISDLEIDMGVTLFERSGNKTSLSTDGEILLPMIIHTVSQAEKLSSCAETLSHNEPVSLRIGIDNYIPQTCVQAPLASILAEKTINLEVITDDRSALMELLVNEEIDIVLVSEHSTLHYNSYEYTRLGAYQEILVVGHQHPLSKLEIISTNDLSEYRELIWTRGEVAEDNDVGYSPSYACFSELSTLVGILCSGIGYAYLPKDVIQQKLENQELIHLITDFEQSQISRRVELIWKPGLVQTKSGKALIEALKKHHGFR</sequence>
<comment type="caution">
    <text evidence="6">The sequence shown here is derived from an EMBL/GenBank/DDBJ whole genome shotgun (WGS) entry which is preliminary data.</text>
</comment>
<keyword evidence="4" id="KW-0804">Transcription</keyword>
<reference evidence="6 7" key="1">
    <citation type="submission" date="2012-12" db="EMBL/GenBank/DDBJ databases">
        <title>Genome Assembly of Photobacterium sp. AK15.</title>
        <authorList>
            <person name="Khatri I."/>
            <person name="Vaidya B."/>
            <person name="Srinivas T.N.R."/>
            <person name="Subramanian S."/>
            <person name="Pinnaka A."/>
        </authorList>
    </citation>
    <scope>NUCLEOTIDE SEQUENCE [LARGE SCALE GENOMIC DNA]</scope>
    <source>
        <strain evidence="6 7">AK15</strain>
    </source>
</reference>
<dbReference type="SUPFAM" id="SSF53850">
    <property type="entry name" value="Periplasmic binding protein-like II"/>
    <property type="match status" value="1"/>
</dbReference>
<accession>L8J9J7</accession>
<dbReference type="PANTHER" id="PTHR30126:SF91">
    <property type="entry name" value="LYSR FAMILY TRANSCRIPTIONAL REGULATOR"/>
    <property type="match status" value="1"/>
</dbReference>
<dbReference type="PANTHER" id="PTHR30126">
    <property type="entry name" value="HTH-TYPE TRANSCRIPTIONAL REGULATOR"/>
    <property type="match status" value="1"/>
</dbReference>
<comment type="similarity">
    <text evidence="1">Belongs to the LysR transcriptional regulatory family.</text>
</comment>
<dbReference type="GO" id="GO:0000976">
    <property type="term" value="F:transcription cis-regulatory region binding"/>
    <property type="evidence" value="ECO:0007669"/>
    <property type="project" value="TreeGrafter"/>
</dbReference>
<dbReference type="PROSITE" id="PS50931">
    <property type="entry name" value="HTH_LYSR"/>
    <property type="match status" value="1"/>
</dbReference>
<dbReference type="InterPro" id="IPR036390">
    <property type="entry name" value="WH_DNA-bd_sf"/>
</dbReference>
<dbReference type="Proteomes" id="UP000011134">
    <property type="component" value="Unassembled WGS sequence"/>
</dbReference>
<evidence type="ECO:0000313" key="7">
    <source>
        <dbReference type="Proteomes" id="UP000011134"/>
    </source>
</evidence>
<evidence type="ECO:0000256" key="3">
    <source>
        <dbReference type="ARBA" id="ARBA00023125"/>
    </source>
</evidence>